<gene>
    <name evidence="1" type="ORF">RPERSI_LOCUS9668</name>
</gene>
<feature type="non-terminal residue" evidence="1">
    <location>
        <position position="74"/>
    </location>
</feature>
<protein>
    <submittedName>
        <fullName evidence="1">29295_t:CDS:1</fullName>
    </submittedName>
</protein>
<comment type="caution">
    <text evidence="1">The sequence shown here is derived from an EMBL/GenBank/DDBJ whole genome shotgun (WGS) entry which is preliminary data.</text>
</comment>
<name>A0ACA9PAP5_9GLOM</name>
<dbReference type="Proteomes" id="UP000789920">
    <property type="component" value="Unassembled WGS sequence"/>
</dbReference>
<dbReference type="EMBL" id="CAJVQC010018446">
    <property type="protein sequence ID" value="CAG8693506.1"/>
    <property type="molecule type" value="Genomic_DNA"/>
</dbReference>
<proteinExistence type="predicted"/>
<sequence length="74" mass="8517">MSIKDLLDLEEKKTEIYQQFNDDNFVQAATEIDHVENEVIIQPLTGQEQLKILCNALQIVDKKIDDGRITMKAL</sequence>
<accession>A0ACA9PAP5</accession>
<reference evidence="1" key="1">
    <citation type="submission" date="2021-06" db="EMBL/GenBank/DDBJ databases">
        <authorList>
            <person name="Kallberg Y."/>
            <person name="Tangrot J."/>
            <person name="Rosling A."/>
        </authorList>
    </citation>
    <scope>NUCLEOTIDE SEQUENCE</scope>
    <source>
        <strain evidence="1">MA461A</strain>
    </source>
</reference>
<keyword evidence="2" id="KW-1185">Reference proteome</keyword>
<organism evidence="1 2">
    <name type="scientific">Racocetra persica</name>
    <dbReference type="NCBI Taxonomy" id="160502"/>
    <lineage>
        <taxon>Eukaryota</taxon>
        <taxon>Fungi</taxon>
        <taxon>Fungi incertae sedis</taxon>
        <taxon>Mucoromycota</taxon>
        <taxon>Glomeromycotina</taxon>
        <taxon>Glomeromycetes</taxon>
        <taxon>Diversisporales</taxon>
        <taxon>Gigasporaceae</taxon>
        <taxon>Racocetra</taxon>
    </lineage>
</organism>
<evidence type="ECO:0000313" key="2">
    <source>
        <dbReference type="Proteomes" id="UP000789920"/>
    </source>
</evidence>
<evidence type="ECO:0000313" key="1">
    <source>
        <dbReference type="EMBL" id="CAG8693506.1"/>
    </source>
</evidence>